<name>G3Q699_GASAC</name>
<accession>G3Q699</accession>
<reference evidence="1" key="2">
    <citation type="submission" date="2024-04" db="UniProtKB">
        <authorList>
            <consortium name="Ensembl"/>
        </authorList>
    </citation>
    <scope>IDENTIFICATION</scope>
</reference>
<organism evidence="1">
    <name type="scientific">Gasterosteus aculeatus</name>
    <name type="common">Three-spined stickleback</name>
    <dbReference type="NCBI Taxonomy" id="69293"/>
    <lineage>
        <taxon>Eukaryota</taxon>
        <taxon>Metazoa</taxon>
        <taxon>Chordata</taxon>
        <taxon>Craniata</taxon>
        <taxon>Vertebrata</taxon>
        <taxon>Euteleostomi</taxon>
        <taxon>Actinopterygii</taxon>
        <taxon>Neopterygii</taxon>
        <taxon>Teleostei</taxon>
        <taxon>Neoteleostei</taxon>
        <taxon>Acanthomorphata</taxon>
        <taxon>Eupercaria</taxon>
        <taxon>Perciformes</taxon>
        <taxon>Cottioidei</taxon>
        <taxon>Gasterosteales</taxon>
        <taxon>Gasterosteidae</taxon>
        <taxon>Gasterosteus</taxon>
    </lineage>
</organism>
<sequence>MAPASSSVSFFLFSHWLFQKKNKRPSRQKNKAWISRETERRGHQRGEASFEWVRKRTREMCACCCVVRRCRKAAPPASFRPNPTSNIIDPSLQLTASSCVPPTVTPLSRGERGRSRDDCTRAPGMMACVLFDDLTVRLNCFCVCMRSVLL</sequence>
<reference evidence="1" key="1">
    <citation type="submission" date="2006-01" db="EMBL/GenBank/DDBJ databases">
        <authorList>
            <person name="Lindblad-Toh K."/>
            <person name="Mauceli E."/>
            <person name="Grabherr M."/>
            <person name="Chang J.L."/>
            <person name="Lander E.S."/>
        </authorList>
    </citation>
    <scope>NUCLEOTIDE SEQUENCE [LARGE SCALE GENOMIC DNA]</scope>
</reference>
<evidence type="ECO:0000313" key="1">
    <source>
        <dbReference type="Ensembl" id="ENSGACP00000025407.1"/>
    </source>
</evidence>
<protein>
    <submittedName>
        <fullName evidence="1">Uncharacterized protein</fullName>
    </submittedName>
</protein>
<dbReference type="Ensembl" id="ENSGACT00000025457.1">
    <property type="protein sequence ID" value="ENSGACP00000025407.1"/>
    <property type="gene ID" value="ENSGACG00000019220.1"/>
</dbReference>
<dbReference type="InParanoid" id="G3Q699"/>
<proteinExistence type="predicted"/>
<dbReference type="AlphaFoldDB" id="G3Q699"/>